<dbReference type="GO" id="GO:0032259">
    <property type="term" value="P:methylation"/>
    <property type="evidence" value="ECO:0007669"/>
    <property type="project" value="UniProtKB-KW"/>
</dbReference>
<organism evidence="5 6">
    <name type="scientific">Methanoliparum thermophilum</name>
    <dbReference type="NCBI Taxonomy" id="2491083"/>
    <lineage>
        <taxon>Archaea</taxon>
        <taxon>Methanobacteriati</taxon>
        <taxon>Methanobacteriota</taxon>
        <taxon>Candidatus Methanoliparia</taxon>
        <taxon>Candidatus Methanoliparales</taxon>
        <taxon>Candidatus Methanoliparaceae</taxon>
        <taxon>Candidatus Methanoliparum</taxon>
    </lineage>
</organism>
<protein>
    <submittedName>
        <fullName evidence="5">Cobalt-precorrin-5B (C(1))-methyltransferase</fullName>
    </submittedName>
</protein>
<dbReference type="PANTHER" id="PTHR35863">
    <property type="entry name" value="COBALT-PRECORRIN-5B C(1)-METHYLTRANSFERASE"/>
    <property type="match status" value="1"/>
</dbReference>
<keyword evidence="4" id="KW-0949">S-adenosyl-L-methionine</keyword>
<comment type="caution">
    <text evidence="5">The sequence shown here is derived from an EMBL/GenBank/DDBJ whole genome shotgun (WGS) entry which is preliminary data.</text>
</comment>
<name>A0A520KT08_METT2</name>
<keyword evidence="2 5" id="KW-0489">Methyltransferase</keyword>
<dbReference type="PANTHER" id="PTHR35863:SF1">
    <property type="entry name" value="COBALT-PRECORRIN-5B C(1)-METHYLTRANSFERASE"/>
    <property type="match status" value="1"/>
</dbReference>
<dbReference type="EMBL" id="RXIF01000004">
    <property type="protein sequence ID" value="RZN65051.1"/>
    <property type="molecule type" value="Genomic_DNA"/>
</dbReference>
<evidence type="ECO:0000256" key="4">
    <source>
        <dbReference type="ARBA" id="ARBA00022691"/>
    </source>
</evidence>
<evidence type="ECO:0000313" key="6">
    <source>
        <dbReference type="Proteomes" id="UP000317158"/>
    </source>
</evidence>
<dbReference type="InterPro" id="IPR002748">
    <property type="entry name" value="CbiD"/>
</dbReference>
<reference evidence="5 6" key="1">
    <citation type="journal article" date="2019" name="Nat. Microbiol.">
        <title>Wide diversity of methane and short-chain alkane metabolisms in uncultured archaea.</title>
        <authorList>
            <person name="Borrel G."/>
            <person name="Adam P.S."/>
            <person name="McKay L.J."/>
            <person name="Chen L.X."/>
            <person name="Sierra-Garcia I.N."/>
            <person name="Sieber C.M."/>
            <person name="Letourneur Q."/>
            <person name="Ghozlane A."/>
            <person name="Andersen G.L."/>
            <person name="Li W.J."/>
            <person name="Hallam S.J."/>
            <person name="Muyzer G."/>
            <person name="de Oliveira V.M."/>
            <person name="Inskeep W.P."/>
            <person name="Banfield J.F."/>
            <person name="Gribaldo S."/>
        </authorList>
    </citation>
    <scope>NUCLEOTIDE SEQUENCE [LARGE SCALE GENOMIC DNA]</scope>
    <source>
        <strain evidence="5">NM1a</strain>
    </source>
</reference>
<proteinExistence type="predicted"/>
<dbReference type="Gene3D" id="3.40.50.10720">
    <property type="entry name" value="CbiD-like domains"/>
    <property type="match status" value="1"/>
</dbReference>
<keyword evidence="1" id="KW-0169">Cobalamin biosynthesis</keyword>
<evidence type="ECO:0000256" key="2">
    <source>
        <dbReference type="ARBA" id="ARBA00022603"/>
    </source>
</evidence>
<evidence type="ECO:0000256" key="1">
    <source>
        <dbReference type="ARBA" id="ARBA00022573"/>
    </source>
</evidence>
<accession>A0A520KT08</accession>
<dbReference type="Proteomes" id="UP000317158">
    <property type="component" value="Unassembled WGS sequence"/>
</dbReference>
<dbReference type="GO" id="GO:0008168">
    <property type="term" value="F:methyltransferase activity"/>
    <property type="evidence" value="ECO:0007669"/>
    <property type="project" value="UniProtKB-KW"/>
</dbReference>
<dbReference type="GO" id="GO:0009236">
    <property type="term" value="P:cobalamin biosynthetic process"/>
    <property type="evidence" value="ECO:0007669"/>
    <property type="project" value="UniProtKB-KW"/>
</dbReference>
<dbReference type="SUPFAM" id="SSF111342">
    <property type="entry name" value="CbiD-like"/>
    <property type="match status" value="1"/>
</dbReference>
<dbReference type="Gene3D" id="3.30.2110.10">
    <property type="entry name" value="CbiD-like"/>
    <property type="match status" value="1"/>
</dbReference>
<dbReference type="Pfam" id="PF01888">
    <property type="entry name" value="CbiD"/>
    <property type="match status" value="1"/>
</dbReference>
<evidence type="ECO:0000313" key="5">
    <source>
        <dbReference type="EMBL" id="RZN65051.1"/>
    </source>
</evidence>
<dbReference type="InterPro" id="IPR036074">
    <property type="entry name" value="CbiD_sf"/>
</dbReference>
<dbReference type="Gene3D" id="3.30.1990.10">
    <property type="entry name" value="CbiD-like"/>
    <property type="match status" value="1"/>
</dbReference>
<sequence length="290" mass="32467">MRDPIELYEYPTEWIEKITDNALEDMITSGLYIVCPDGRLLRRGLTTGTTASAAVKALFNNYTKVTVKTPVNIDVDVKVRLVGENIAVAKKFAGDHAFDITNNIDIIAKKIGYDGKKILKGYGIDTISRSAMSQLLDNMDDITVEIEIPDGIKKGAEIGRAGISLLGTTGFVEPWCKRLIDMKSELVKDYKRVAIVTGRKGWRWAYDNTEYQPIVFGIHIDEGLKACTGEISLVGMPSLIGRWAGIDFKTKKDDKEREDAVRQIYFKAKKIAKNLNSVYIIFKDRVISYG</sequence>
<gene>
    <name evidence="5" type="ORF">EF806_03145</name>
</gene>
<evidence type="ECO:0000256" key="3">
    <source>
        <dbReference type="ARBA" id="ARBA00022679"/>
    </source>
</evidence>
<dbReference type="AlphaFoldDB" id="A0A520KT08"/>
<keyword evidence="3 5" id="KW-0808">Transferase</keyword>